<reference evidence="2" key="1">
    <citation type="submission" date="2021-01" db="EMBL/GenBank/DDBJ databases">
        <authorList>
            <person name="Corre E."/>
            <person name="Pelletier E."/>
            <person name="Niang G."/>
            <person name="Scheremetjew M."/>
            <person name="Finn R."/>
            <person name="Kale V."/>
            <person name="Holt S."/>
            <person name="Cochrane G."/>
            <person name="Meng A."/>
            <person name="Brown T."/>
            <person name="Cohen L."/>
        </authorList>
    </citation>
    <scope>NUCLEOTIDE SEQUENCE</scope>
    <source>
        <strain evidence="2">Isolate 1302-5</strain>
    </source>
</reference>
<proteinExistence type="predicted"/>
<evidence type="ECO:0000256" key="1">
    <source>
        <dbReference type="SAM" id="Phobius"/>
    </source>
</evidence>
<feature type="transmembrane region" description="Helical" evidence="1">
    <location>
        <begin position="214"/>
        <end position="233"/>
    </location>
</feature>
<evidence type="ECO:0000313" key="2">
    <source>
        <dbReference type="EMBL" id="CAE2228491.1"/>
    </source>
</evidence>
<gene>
    <name evidence="2" type="ORF">OAUR00152_LOCUS11046</name>
</gene>
<organism evidence="2">
    <name type="scientific">Odontella aurita</name>
    <dbReference type="NCBI Taxonomy" id="265563"/>
    <lineage>
        <taxon>Eukaryota</taxon>
        <taxon>Sar</taxon>
        <taxon>Stramenopiles</taxon>
        <taxon>Ochrophyta</taxon>
        <taxon>Bacillariophyta</taxon>
        <taxon>Mediophyceae</taxon>
        <taxon>Biddulphiophycidae</taxon>
        <taxon>Eupodiscales</taxon>
        <taxon>Odontellaceae</taxon>
        <taxon>Odontella</taxon>
    </lineage>
</organism>
<name>A0A7S4IG64_9STRA</name>
<dbReference type="EMBL" id="HBKQ01016399">
    <property type="protein sequence ID" value="CAE2228491.1"/>
    <property type="molecule type" value="Transcribed_RNA"/>
</dbReference>
<accession>A0A7S4IG64</accession>
<feature type="transmembrane region" description="Helical" evidence="1">
    <location>
        <begin position="187"/>
        <end position="208"/>
    </location>
</feature>
<sequence>MEDRVVNEESSLPPPTNPYYAAACAREDRALVAEASNTTVRPDGTRLIVKKRTYDDGSIDVVTEEHEEDGVIKTTNSFSGDIAQGVPAHAVGTTDQSQDDSIPTAAAVHIPDELQTDVGSSSDPGPQHVHAVAVPTNSDAQHQSQTSFFPSLLPAPWSSISIVPVQPAAGPIVTTAQAGPQPERKKFCSYAVAAVVIGIIFLVLSAFFPPLFVASVISFIISIVLCCCACCSGDS</sequence>
<keyword evidence="1" id="KW-0472">Membrane</keyword>
<keyword evidence="1" id="KW-0812">Transmembrane</keyword>
<protein>
    <submittedName>
        <fullName evidence="2">Uncharacterized protein</fullName>
    </submittedName>
</protein>
<keyword evidence="1" id="KW-1133">Transmembrane helix</keyword>
<dbReference type="AlphaFoldDB" id="A0A7S4IG64"/>